<keyword evidence="3" id="KW-0175">Coiled coil</keyword>
<dbReference type="InterPro" id="IPR038765">
    <property type="entry name" value="Papain-like_cys_pep_sf"/>
</dbReference>
<dbReference type="PANTHER" id="PTHR11707:SF28">
    <property type="entry name" value="60 KDA LYSOPHOSPHOLIPASE"/>
    <property type="match status" value="1"/>
</dbReference>
<dbReference type="InterPro" id="IPR027473">
    <property type="entry name" value="L-asparaginase_C"/>
</dbReference>
<dbReference type="PROSITE" id="PS00973">
    <property type="entry name" value="USP_2"/>
    <property type="match status" value="1"/>
</dbReference>
<dbReference type="PIRSF" id="PIRSF500176">
    <property type="entry name" value="L_ASNase"/>
    <property type="match status" value="1"/>
</dbReference>
<accession>A0A1Y2D1Z1</accession>
<dbReference type="Gene3D" id="1.20.58.80">
    <property type="entry name" value="Phosphotransferase system, lactose/cellobiose-type IIA subunit"/>
    <property type="match status" value="1"/>
</dbReference>
<dbReference type="PROSITE" id="PS50297">
    <property type="entry name" value="ANK_REP_REGION"/>
    <property type="match status" value="2"/>
</dbReference>
<protein>
    <recommendedName>
        <fullName evidence="1">asparaginase</fullName>
        <ecNumber evidence="1">3.5.1.1</ecNumber>
    </recommendedName>
</protein>
<dbReference type="Pfam" id="PF08969">
    <property type="entry name" value="USP8_dimer"/>
    <property type="match status" value="1"/>
</dbReference>
<dbReference type="CDD" id="cd02674">
    <property type="entry name" value="Peptidase_C19R"/>
    <property type="match status" value="1"/>
</dbReference>
<evidence type="ECO:0000256" key="3">
    <source>
        <dbReference type="SAM" id="Coils"/>
    </source>
</evidence>
<dbReference type="SUPFAM" id="SSF48403">
    <property type="entry name" value="Ankyrin repeat"/>
    <property type="match status" value="1"/>
</dbReference>
<sequence>MRMPPPSLPAPAKERVRTPGGHSRAASNSNATDSNSNDAPPEPRTVADLNKLSNINLVPAQHTPKRWCSTAATLFEKAVDARIMGDIDQNYILLLRGVSIVVEIIPKSAQFNPKEESYVDLKKNVQQYLNELEVLKKKVNDRHAEWAKSQSSQQQLSAPIPQQNTILTPTVAPFSTRSSTATNQEQIPPPVAPTSSQPQPQPQPTSTSATTDALMARLRALQPGGSANSSNNTQSTSTASPSRVPLKQSPSLNNFASTTPASLSRPTTPMIVPSNQSFNSTNSRTASATDLLSTNAPAKLVRSPSNSQNQGASTRSLNDLKMTYESVGVGCSTDGRVYRGHIRWIVDVPVKNGEVGSGVVHIEPEWLHDGVDTAHIMNCLRGFTQASDPRLMMFEYRNIYEIIVCYDGSSNSVFASPTLKNLVSALFVGERDMGKIVKSQPIVLDGGFNGWMEFVKRKGLRTENWIEIGDGVGGGGSSLGADGQPPSNSGTPKISPTSASYTPAPYTTPKVSQYAPVKPYLPTQASTGSLYGNDPTRRSSYLNPTQFDNPFMNFNAGLGGVAGTSYVGGGAGYARLSGQQQGLQHSSSFSRGQGGYTGVTPDYPSLSPLKNAPAVPQKPSGISVSQQQQFPQPQVQQHGLQHQNSQSMLHQQQQQQFQQQQQYQQYQQQQQLQQLQAQQQYQAQQQQQQPLPPSIPAKPAQLPVQPQPQPTPPAVKKPPPPVPAKPRLSITSVELTSQTSPAYSNPSDFMPISQIGSIGVVGLKNLGNTCFINSTLQCLSGTVPLARYFLGGNYRKGINRSNPMGTKGVIVEEFSQIIKSMWSGQESIITPAQFKERIGEYAEQFKGTEQHDSQEFLSFLLDAVHEDLNIARSGDKAKAIDTKGQDDESIPDDIRLQMAWNNYRARNWSIIVDLFQGQLKSKLECLTCHTTSTTFNPFMYLSIPIPAVNSAGVKGGPVYLDECLDKFVEVEILDGEDAWCCSKCKRFYYQGPFKSKLDTYVDFPLASMDLGKYVPPSAGAPAGSQVYDLYAVSNHTGTLTGGHYTATVHNGSKNAWYNFSDTRVGVCDVNNLKSNSAYILFYVRKPSAGSQMTATDWWRNHGASGKAVFGKSRSGEGFANFFEKVIIVKMFNKLQRTLSGSGKRDKVKSLDSVHAVPDGGVPVYENEFVTKQRDASQEELVRTSDVSRVLILYTGGTIGMKNSAQGYSPAAGFLTETMKSMRRFNDPFAALAPDSRDILGSSSSSSSWAETSTGTHYQPVNLPLQYSFPSATAGGAVEIEKVHRTILVTPRSLYGKRIKYSILEYDPLMDSSNMTMRDWVKIVTDIEVIITCMMRSWLFTVCHERTDTMAYTASALSFMLEDLGKSVIVTALTIAGHFVIPEVTLFFAQKLYRGNRSSKVDAYAFAAFDSPNMRPLAEVSINIDVAWSDVLKPTTIASSGGETTQPLRRNSSLVPGITEATVRAFLSPPIAGVVLESFGSGNAPNNRPRFSRRSKKRLVTDAYATGKALASIGIVPGSDMTPESALTKLSYLLGKGIPVEECRAKMRSNLRGELTVRNKQMRFTYSNKTQSLVDSVLPLLGHHGALRLSNSGGDEVETKSPVESATSSAGGIDKVLIPTLLCHAARNGDVEALTDVAKQYASFVSVGDYDGRTPLHIAASENHYNAVEALLLHGASVHQRDRYGHSPLYDAVRNNHVKIVHLLRNAGLILQKKSRRKAAFEGNLDLIRLLCECGADMNEASLDGRTPVHMAVSGKQFQIIAFFIEHSKQLLGKGSNSAETPSGIEVKLDLPDRYGRTPLDDAKALNWKEGVECIESGLRELV</sequence>
<dbReference type="SMART" id="SM00248">
    <property type="entry name" value="ANK"/>
    <property type="match status" value="3"/>
</dbReference>
<feature type="compositionally biased region" description="Low complexity" evidence="4">
    <location>
        <begin position="193"/>
        <end position="209"/>
    </location>
</feature>
<dbReference type="PROSITE" id="PS50088">
    <property type="entry name" value="ANK_REPEAT"/>
    <property type="match status" value="2"/>
</dbReference>
<evidence type="ECO:0000256" key="2">
    <source>
        <dbReference type="PROSITE-ProRule" id="PRU00023"/>
    </source>
</evidence>
<feature type="compositionally biased region" description="Low complexity" evidence="4">
    <location>
        <begin position="25"/>
        <end position="39"/>
    </location>
</feature>
<dbReference type="Pfam" id="PF00443">
    <property type="entry name" value="UCH"/>
    <property type="match status" value="1"/>
</dbReference>
<feature type="compositionally biased region" description="Low complexity" evidence="4">
    <location>
        <begin position="623"/>
        <end position="652"/>
    </location>
</feature>
<dbReference type="GO" id="GO:0004067">
    <property type="term" value="F:asparaginase activity"/>
    <property type="evidence" value="ECO:0007669"/>
    <property type="project" value="UniProtKB-UniRule"/>
</dbReference>
<organism evidence="6 7">
    <name type="scientific">Rhizoclosmatium globosum</name>
    <dbReference type="NCBI Taxonomy" id="329046"/>
    <lineage>
        <taxon>Eukaryota</taxon>
        <taxon>Fungi</taxon>
        <taxon>Fungi incertae sedis</taxon>
        <taxon>Chytridiomycota</taxon>
        <taxon>Chytridiomycota incertae sedis</taxon>
        <taxon>Chytridiomycetes</taxon>
        <taxon>Chytridiales</taxon>
        <taxon>Chytriomycetaceae</taxon>
        <taxon>Rhizoclosmatium</taxon>
    </lineage>
</organism>
<dbReference type="Proteomes" id="UP000193642">
    <property type="component" value="Unassembled WGS sequence"/>
</dbReference>
<dbReference type="InterPro" id="IPR015063">
    <property type="entry name" value="USP8_dimer"/>
</dbReference>
<dbReference type="SMART" id="SM00870">
    <property type="entry name" value="Asparaginase"/>
    <property type="match status" value="1"/>
</dbReference>
<dbReference type="PROSITE" id="PS50235">
    <property type="entry name" value="USP_3"/>
    <property type="match status" value="1"/>
</dbReference>
<feature type="region of interest" description="Disordered" evidence="4">
    <location>
        <begin position="223"/>
        <end position="287"/>
    </location>
</feature>
<proteinExistence type="predicted"/>
<dbReference type="InterPro" id="IPR036770">
    <property type="entry name" value="Ankyrin_rpt-contain_sf"/>
</dbReference>
<name>A0A1Y2D1Z1_9FUNG</name>
<dbReference type="GO" id="GO:0009066">
    <property type="term" value="P:aspartate family amino acid metabolic process"/>
    <property type="evidence" value="ECO:0007669"/>
    <property type="project" value="UniProtKB-ARBA"/>
</dbReference>
<dbReference type="PIRSF" id="PIRSF001220">
    <property type="entry name" value="L-ASNase_gatD"/>
    <property type="match status" value="1"/>
</dbReference>
<dbReference type="InterPro" id="IPR002110">
    <property type="entry name" value="Ankyrin_rpt"/>
</dbReference>
<feature type="compositionally biased region" description="Polar residues" evidence="4">
    <location>
        <begin position="248"/>
        <end position="287"/>
    </location>
</feature>
<dbReference type="GO" id="GO:0004843">
    <property type="term" value="F:cysteine-type deubiquitinase activity"/>
    <property type="evidence" value="ECO:0007669"/>
    <property type="project" value="InterPro"/>
</dbReference>
<feature type="region of interest" description="Disordered" evidence="4">
    <location>
        <begin position="476"/>
        <end position="508"/>
    </location>
</feature>
<evidence type="ECO:0000256" key="4">
    <source>
        <dbReference type="SAM" id="MobiDB-lite"/>
    </source>
</evidence>
<dbReference type="Gene3D" id="3.90.70.10">
    <property type="entry name" value="Cysteine proteinases"/>
    <property type="match status" value="1"/>
</dbReference>
<dbReference type="PROSITE" id="PS00972">
    <property type="entry name" value="USP_1"/>
    <property type="match status" value="1"/>
</dbReference>
<evidence type="ECO:0000259" key="5">
    <source>
        <dbReference type="PROSITE" id="PS50235"/>
    </source>
</evidence>
<feature type="repeat" description="ANK" evidence="2">
    <location>
        <begin position="1683"/>
        <end position="1715"/>
    </location>
</feature>
<comment type="caution">
    <text evidence="6">The sequence shown here is derived from an EMBL/GenBank/DDBJ whole genome shotgun (WGS) entry which is preliminary data.</text>
</comment>
<dbReference type="PRINTS" id="PR01415">
    <property type="entry name" value="ANKYRIN"/>
</dbReference>
<dbReference type="InterPro" id="IPR036152">
    <property type="entry name" value="Asp/glu_Ase-like_sf"/>
</dbReference>
<dbReference type="PANTHER" id="PTHR11707">
    <property type="entry name" value="L-ASPARAGINASE"/>
    <property type="match status" value="1"/>
</dbReference>
<feature type="compositionally biased region" description="Polar residues" evidence="4">
    <location>
        <begin position="176"/>
        <end position="186"/>
    </location>
</feature>
<dbReference type="Gene3D" id="3.40.50.40">
    <property type="match status" value="2"/>
</dbReference>
<feature type="region of interest" description="Disordered" evidence="4">
    <location>
        <begin position="176"/>
        <end position="209"/>
    </location>
</feature>
<evidence type="ECO:0000313" key="6">
    <source>
        <dbReference type="EMBL" id="ORY53217.1"/>
    </source>
</evidence>
<dbReference type="InterPro" id="IPR027474">
    <property type="entry name" value="L-asparaginase_N"/>
</dbReference>
<feature type="compositionally biased region" description="Low complexity" evidence="4">
    <location>
        <begin position="226"/>
        <end position="242"/>
    </location>
</feature>
<feature type="domain" description="USP" evidence="5">
    <location>
        <begin position="761"/>
        <end position="1085"/>
    </location>
</feature>
<feature type="region of interest" description="Disordered" evidence="4">
    <location>
        <begin position="684"/>
        <end position="727"/>
    </location>
</feature>
<reference evidence="6 7" key="1">
    <citation type="submission" date="2016-07" db="EMBL/GenBank/DDBJ databases">
        <title>Pervasive Adenine N6-methylation of Active Genes in Fungi.</title>
        <authorList>
            <consortium name="DOE Joint Genome Institute"/>
            <person name="Mondo S.J."/>
            <person name="Dannebaum R.O."/>
            <person name="Kuo R.C."/>
            <person name="Labutti K."/>
            <person name="Haridas S."/>
            <person name="Kuo A."/>
            <person name="Salamov A."/>
            <person name="Ahrendt S.R."/>
            <person name="Lipzen A."/>
            <person name="Sullivan W."/>
            <person name="Andreopoulos W.B."/>
            <person name="Clum A."/>
            <person name="Lindquist E."/>
            <person name="Daum C."/>
            <person name="Ramamoorthy G.K."/>
            <person name="Gryganskyi A."/>
            <person name="Culley D."/>
            <person name="Magnuson J.K."/>
            <person name="James T.Y."/>
            <person name="O'Malley M.A."/>
            <person name="Stajich J.E."/>
            <person name="Spatafora J.W."/>
            <person name="Visel A."/>
            <person name="Grigoriev I.V."/>
        </authorList>
    </citation>
    <scope>NUCLEOTIDE SEQUENCE [LARGE SCALE GENOMIC DNA]</scope>
    <source>
        <strain evidence="6 7">JEL800</strain>
    </source>
</reference>
<feature type="region of interest" description="Disordered" evidence="4">
    <location>
        <begin position="578"/>
        <end position="652"/>
    </location>
</feature>
<dbReference type="SUPFAM" id="SSF53774">
    <property type="entry name" value="Glutaminase/Asparaginase"/>
    <property type="match status" value="1"/>
</dbReference>
<dbReference type="SUPFAM" id="SSF140856">
    <property type="entry name" value="USP8 N-terminal domain-like"/>
    <property type="match status" value="1"/>
</dbReference>
<feature type="repeat" description="ANK" evidence="2">
    <location>
        <begin position="1650"/>
        <end position="1682"/>
    </location>
</feature>
<dbReference type="Gene3D" id="1.25.40.20">
    <property type="entry name" value="Ankyrin repeat-containing domain"/>
    <property type="match status" value="2"/>
</dbReference>
<dbReference type="EMBL" id="MCGO01000002">
    <property type="protein sequence ID" value="ORY53217.1"/>
    <property type="molecule type" value="Genomic_DNA"/>
</dbReference>
<keyword evidence="7" id="KW-1185">Reference proteome</keyword>
<dbReference type="Pfam" id="PF12796">
    <property type="entry name" value="Ank_2"/>
    <property type="match status" value="2"/>
</dbReference>
<dbReference type="InterPro" id="IPR018200">
    <property type="entry name" value="USP_CS"/>
</dbReference>
<dbReference type="Gene3D" id="3.40.50.1170">
    <property type="entry name" value="L-asparaginase, N-terminal domain"/>
    <property type="match status" value="1"/>
</dbReference>
<dbReference type="InterPro" id="IPR006034">
    <property type="entry name" value="Asparaginase/glutaminase-like"/>
</dbReference>
<dbReference type="InterPro" id="IPR001394">
    <property type="entry name" value="Peptidase_C19_UCH"/>
</dbReference>
<evidence type="ECO:0000313" key="7">
    <source>
        <dbReference type="Proteomes" id="UP000193642"/>
    </source>
</evidence>
<dbReference type="PROSITE" id="PS51732">
    <property type="entry name" value="ASN_GLN_ASE_3"/>
    <property type="match status" value="1"/>
</dbReference>
<feature type="compositionally biased region" description="Pro residues" evidence="4">
    <location>
        <begin position="705"/>
        <end position="724"/>
    </location>
</feature>
<dbReference type="EC" id="3.5.1.1" evidence="1"/>
<dbReference type="SUPFAM" id="SSF54001">
    <property type="entry name" value="Cysteine proteinases"/>
    <property type="match status" value="1"/>
</dbReference>
<evidence type="ECO:0000256" key="1">
    <source>
        <dbReference type="ARBA" id="ARBA00012920"/>
    </source>
</evidence>
<dbReference type="InterPro" id="IPR036873">
    <property type="entry name" value="Rhodanese-like_dom_sf"/>
</dbReference>
<dbReference type="OrthoDB" id="542841at2759"/>
<keyword evidence="2" id="KW-0040">ANK repeat</keyword>
<feature type="region of interest" description="Disordered" evidence="4">
    <location>
        <begin position="1"/>
        <end position="44"/>
    </location>
</feature>
<gene>
    <name evidence="6" type="ORF">BCR33DRAFT_779534</name>
</gene>
<dbReference type="Gene3D" id="3.40.250.10">
    <property type="entry name" value="Rhodanese-like domain"/>
    <property type="match status" value="1"/>
</dbReference>
<dbReference type="GO" id="GO:0016579">
    <property type="term" value="P:protein deubiquitination"/>
    <property type="evidence" value="ECO:0007669"/>
    <property type="project" value="InterPro"/>
</dbReference>
<feature type="compositionally biased region" description="Polar residues" evidence="4">
    <location>
        <begin position="485"/>
        <end position="501"/>
    </location>
</feature>
<dbReference type="STRING" id="329046.A0A1Y2D1Z1"/>
<dbReference type="InterPro" id="IPR028889">
    <property type="entry name" value="USP"/>
</dbReference>
<dbReference type="InterPro" id="IPR037152">
    <property type="entry name" value="L-asparaginase_N_sf"/>
</dbReference>
<feature type="compositionally biased region" description="Low complexity" evidence="4">
    <location>
        <begin position="578"/>
        <end position="588"/>
    </location>
</feature>
<dbReference type="Pfam" id="PF00710">
    <property type="entry name" value="Asparaginase"/>
    <property type="match status" value="1"/>
</dbReference>
<feature type="coiled-coil region" evidence="3">
    <location>
        <begin position="118"/>
        <end position="145"/>
    </location>
</feature>